<keyword evidence="2" id="KW-0378">Hydrolase</keyword>
<dbReference type="GO" id="GO:0008270">
    <property type="term" value="F:zinc ion binding"/>
    <property type="evidence" value="ECO:0007669"/>
    <property type="project" value="InterPro"/>
</dbReference>
<dbReference type="Proteomes" id="UP000324233">
    <property type="component" value="Chromosome"/>
</dbReference>
<dbReference type="InterPro" id="IPR052892">
    <property type="entry name" value="NA-targeting_endonuclease"/>
</dbReference>
<evidence type="ECO:0000313" key="3">
    <source>
        <dbReference type="Proteomes" id="UP000324233"/>
    </source>
</evidence>
<dbReference type="InterPro" id="IPR002711">
    <property type="entry name" value="HNH"/>
</dbReference>
<name>A0A5B9WEI5_9BACT</name>
<keyword evidence="2" id="KW-0540">Nuclease</keyword>
<organism evidence="2 3">
    <name type="scientific">Aquisphaera giovannonii</name>
    <dbReference type="NCBI Taxonomy" id="406548"/>
    <lineage>
        <taxon>Bacteria</taxon>
        <taxon>Pseudomonadati</taxon>
        <taxon>Planctomycetota</taxon>
        <taxon>Planctomycetia</taxon>
        <taxon>Isosphaerales</taxon>
        <taxon>Isosphaeraceae</taxon>
        <taxon>Aquisphaera</taxon>
    </lineage>
</organism>
<dbReference type="SMART" id="SM00507">
    <property type="entry name" value="HNHc"/>
    <property type="match status" value="1"/>
</dbReference>
<dbReference type="RefSeq" id="WP_148597818.1">
    <property type="nucleotide sequence ID" value="NZ_CP042997.1"/>
</dbReference>
<gene>
    <name evidence="2" type="ORF">OJF2_69720</name>
</gene>
<dbReference type="EMBL" id="CP042997">
    <property type="protein sequence ID" value="QEH38371.1"/>
    <property type="molecule type" value="Genomic_DNA"/>
</dbReference>
<proteinExistence type="predicted"/>
<dbReference type="OrthoDB" id="9802901at2"/>
<accession>A0A5B9WEI5</accession>
<dbReference type="CDD" id="cd00085">
    <property type="entry name" value="HNHc"/>
    <property type="match status" value="1"/>
</dbReference>
<evidence type="ECO:0000313" key="2">
    <source>
        <dbReference type="EMBL" id="QEH38371.1"/>
    </source>
</evidence>
<dbReference type="Pfam" id="PF01844">
    <property type="entry name" value="HNH"/>
    <property type="match status" value="1"/>
</dbReference>
<reference evidence="2 3" key="1">
    <citation type="submission" date="2019-08" db="EMBL/GenBank/DDBJ databases">
        <title>Deep-cultivation of Planctomycetes and their phenomic and genomic characterization uncovers novel biology.</title>
        <authorList>
            <person name="Wiegand S."/>
            <person name="Jogler M."/>
            <person name="Boedeker C."/>
            <person name="Pinto D."/>
            <person name="Vollmers J."/>
            <person name="Rivas-Marin E."/>
            <person name="Kohn T."/>
            <person name="Peeters S.H."/>
            <person name="Heuer A."/>
            <person name="Rast P."/>
            <person name="Oberbeckmann S."/>
            <person name="Bunk B."/>
            <person name="Jeske O."/>
            <person name="Meyerdierks A."/>
            <person name="Storesund J.E."/>
            <person name="Kallscheuer N."/>
            <person name="Luecker S."/>
            <person name="Lage O.M."/>
            <person name="Pohl T."/>
            <person name="Merkel B.J."/>
            <person name="Hornburger P."/>
            <person name="Mueller R.-W."/>
            <person name="Bruemmer F."/>
            <person name="Labrenz M."/>
            <person name="Spormann A.M."/>
            <person name="Op den Camp H."/>
            <person name="Overmann J."/>
            <person name="Amann R."/>
            <person name="Jetten M.S.M."/>
            <person name="Mascher T."/>
            <person name="Medema M.H."/>
            <person name="Devos D.P."/>
            <person name="Kaster A.-K."/>
            <person name="Ovreas L."/>
            <person name="Rohde M."/>
            <person name="Galperin M.Y."/>
            <person name="Jogler C."/>
        </authorList>
    </citation>
    <scope>NUCLEOTIDE SEQUENCE [LARGE SCALE GENOMIC DNA]</scope>
    <source>
        <strain evidence="2 3">OJF2</strain>
    </source>
</reference>
<feature type="domain" description="HNH nuclease" evidence="1">
    <location>
        <begin position="9"/>
        <end position="64"/>
    </location>
</feature>
<evidence type="ECO:0000259" key="1">
    <source>
        <dbReference type="SMART" id="SM00507"/>
    </source>
</evidence>
<keyword evidence="2" id="KW-0255">Endonuclease</keyword>
<keyword evidence="3" id="KW-1185">Reference proteome</keyword>
<dbReference type="AlphaFoldDB" id="A0A5B9WEI5"/>
<dbReference type="PANTHER" id="PTHR33877">
    <property type="entry name" value="SLL1193 PROTEIN"/>
    <property type="match status" value="1"/>
</dbReference>
<dbReference type="KEGG" id="agv:OJF2_69720"/>
<dbReference type="PANTHER" id="PTHR33877:SF1">
    <property type="entry name" value="TYPE IV METHYL-DIRECTED RESTRICTION ENZYME ECOKMCRA"/>
    <property type="match status" value="1"/>
</dbReference>
<dbReference type="Gene3D" id="1.10.30.50">
    <property type="match status" value="1"/>
</dbReference>
<dbReference type="GO" id="GO:0003676">
    <property type="term" value="F:nucleic acid binding"/>
    <property type="evidence" value="ECO:0007669"/>
    <property type="project" value="InterPro"/>
</dbReference>
<dbReference type="InterPro" id="IPR003615">
    <property type="entry name" value="HNH_nuc"/>
</dbReference>
<dbReference type="GO" id="GO:0004519">
    <property type="term" value="F:endonuclease activity"/>
    <property type="evidence" value="ECO:0007669"/>
    <property type="project" value="UniProtKB-KW"/>
</dbReference>
<protein>
    <submittedName>
        <fullName evidence="2">HNH endonuclease</fullName>
    </submittedName>
</protein>
<sequence length="149" mass="16564">MSRSRIPKALRARVSAQARHRCGYCLTSESIVGTPMEIDHLIPESLGGVTEEENLWLACSLCNDAKGSRIASEDILTGEIERLFNPRHQDWHEHFRWSDDGCLVIGSTPTGRATVLALSLNRPTLVVARRAWVSVGWHPPKDRAAPDRG</sequence>